<evidence type="ECO:0000256" key="6">
    <source>
        <dbReference type="ARBA" id="ARBA00022679"/>
    </source>
</evidence>
<feature type="transmembrane region" description="Helical" evidence="13">
    <location>
        <begin position="475"/>
        <end position="493"/>
    </location>
</feature>
<dbReference type="GO" id="GO:0051751">
    <property type="term" value="F:alpha-1,4-mannosyltransferase activity"/>
    <property type="evidence" value="ECO:0007669"/>
    <property type="project" value="InterPro"/>
</dbReference>
<keyword evidence="7 13" id="KW-0812">Transmembrane</keyword>
<evidence type="ECO:0000256" key="11">
    <source>
        <dbReference type="ARBA" id="ARBA00093408"/>
    </source>
</evidence>
<keyword evidence="10 13" id="KW-0472">Membrane</keyword>
<evidence type="ECO:0000256" key="3">
    <source>
        <dbReference type="ARBA" id="ARBA00011071"/>
    </source>
</evidence>
<comment type="function">
    <text evidence="11 13">Catalytic subunit of the glycosylphosphatidylinositol-mannosyltransferase I complex which catalyzes the transfer of the first mannose, via an alpha-1,4 bond from a dolichol-phosphate-mannose (Dol-P-Man) to the glucosaminyl acyl phosphatidylinositol (GlcN-(acyl)PI) intermediate to generate alpha-D-Man-(1-&gt;4)-alpha-D-GlcN-(1-&gt;6)-(1-radyl,2-acyl-sn-glycero-3-phospho)-2-acyl-inositol and participates in the sixth step of the glycosylphosphatidylinositol-anchor biosynthesis.</text>
</comment>
<dbReference type="GO" id="GO:1990529">
    <property type="term" value="C:glycosylphosphatidylinositol-mannosyltransferase I complex"/>
    <property type="evidence" value="ECO:0007669"/>
    <property type="project" value="TreeGrafter"/>
</dbReference>
<name>A0A4E0RDX6_FASHE</name>
<comment type="pathway">
    <text evidence="2 13">Glycolipid biosynthesis; glycosylphosphatidylinositol-anchor biosynthesis.</text>
</comment>
<dbReference type="EC" id="2.4.1.-" evidence="13"/>
<dbReference type="GO" id="GO:0004376">
    <property type="term" value="F:GPI mannosyltransferase activity"/>
    <property type="evidence" value="ECO:0007669"/>
    <property type="project" value="InterPro"/>
</dbReference>
<proteinExistence type="inferred from homology"/>
<feature type="transmembrane region" description="Helical" evidence="13">
    <location>
        <begin position="534"/>
        <end position="555"/>
    </location>
</feature>
<evidence type="ECO:0000256" key="14">
    <source>
        <dbReference type="SAM" id="MobiDB-lite"/>
    </source>
</evidence>
<keyword evidence="16" id="KW-1185">Reference proteome</keyword>
<evidence type="ECO:0000256" key="1">
    <source>
        <dbReference type="ARBA" id="ARBA00004477"/>
    </source>
</evidence>
<dbReference type="Pfam" id="PF05007">
    <property type="entry name" value="Mannosyl_trans"/>
    <property type="match status" value="2"/>
</dbReference>
<dbReference type="PANTHER" id="PTHR12886:SF0">
    <property type="entry name" value="GPI MANNOSYLTRANSFERASE 1"/>
    <property type="match status" value="1"/>
</dbReference>
<feature type="region of interest" description="Disordered" evidence="14">
    <location>
        <begin position="1"/>
        <end position="26"/>
    </location>
</feature>
<feature type="transmembrane region" description="Helical" evidence="13">
    <location>
        <begin position="427"/>
        <end position="446"/>
    </location>
</feature>
<evidence type="ECO:0000256" key="7">
    <source>
        <dbReference type="ARBA" id="ARBA00022692"/>
    </source>
</evidence>
<dbReference type="UniPathway" id="UPA00196"/>
<keyword evidence="9 13" id="KW-1133">Transmembrane helix</keyword>
<dbReference type="GO" id="GO:0006506">
    <property type="term" value="P:GPI anchor biosynthetic process"/>
    <property type="evidence" value="ECO:0007669"/>
    <property type="project" value="UniProtKB-UniPathway"/>
</dbReference>
<reference evidence="15" key="1">
    <citation type="submission" date="2019-03" db="EMBL/GenBank/DDBJ databases">
        <title>Improved annotation for the trematode Fasciola hepatica.</title>
        <authorList>
            <person name="Choi Y.-J."/>
            <person name="Martin J."/>
            <person name="Mitreva M."/>
        </authorList>
    </citation>
    <scope>NUCLEOTIDE SEQUENCE [LARGE SCALE GENOMIC DNA]</scope>
</reference>
<protein>
    <recommendedName>
        <fullName evidence="12 13">GPI alpha-1,4-mannosyltransferase I, catalytic subunit</fullName>
        <ecNumber evidence="13">2.4.1.-</ecNumber>
    </recommendedName>
    <alternativeName>
        <fullName evidence="13">GPI mannosyltransferase I</fullName>
    </alternativeName>
</protein>
<evidence type="ECO:0000256" key="5">
    <source>
        <dbReference type="ARBA" id="ARBA00022676"/>
    </source>
</evidence>
<feature type="transmembrane region" description="Helical" evidence="13">
    <location>
        <begin position="43"/>
        <end position="65"/>
    </location>
</feature>
<comment type="caution">
    <text evidence="15">The sequence shown here is derived from an EMBL/GenBank/DDBJ whole genome shotgun (WGS) entry which is preliminary data.</text>
</comment>
<comment type="subcellular location">
    <subcellularLocation>
        <location evidence="1 13">Endoplasmic reticulum membrane</location>
        <topology evidence="1 13">Multi-pass membrane protein</topology>
    </subcellularLocation>
</comment>
<dbReference type="GO" id="GO:0005789">
    <property type="term" value="C:endoplasmic reticulum membrane"/>
    <property type="evidence" value="ECO:0007669"/>
    <property type="project" value="UniProtKB-SubCell"/>
</dbReference>
<dbReference type="PANTHER" id="PTHR12886">
    <property type="entry name" value="PIG-M MANNOSYLTRANSFERASE"/>
    <property type="match status" value="1"/>
</dbReference>
<dbReference type="AlphaFoldDB" id="A0A4E0RDX6"/>
<evidence type="ECO:0000256" key="4">
    <source>
        <dbReference type="ARBA" id="ARBA00022502"/>
    </source>
</evidence>
<feature type="transmembrane region" description="Helical" evidence="13">
    <location>
        <begin position="162"/>
        <end position="183"/>
    </location>
</feature>
<evidence type="ECO:0000256" key="10">
    <source>
        <dbReference type="ARBA" id="ARBA00023136"/>
    </source>
</evidence>
<dbReference type="EMBL" id="JXXN02001012">
    <property type="protein sequence ID" value="THD25736.1"/>
    <property type="molecule type" value="Genomic_DNA"/>
</dbReference>
<feature type="transmembrane region" description="Helical" evidence="13">
    <location>
        <begin position="229"/>
        <end position="255"/>
    </location>
</feature>
<evidence type="ECO:0000313" key="16">
    <source>
        <dbReference type="Proteomes" id="UP000230066"/>
    </source>
</evidence>
<feature type="transmembrane region" description="Helical" evidence="13">
    <location>
        <begin position="299"/>
        <end position="321"/>
    </location>
</feature>
<keyword evidence="6 13" id="KW-0808">Transferase</keyword>
<keyword evidence="5 13" id="KW-0328">Glycosyltransferase</keyword>
<evidence type="ECO:0000313" key="15">
    <source>
        <dbReference type="EMBL" id="THD25736.1"/>
    </source>
</evidence>
<evidence type="ECO:0000256" key="13">
    <source>
        <dbReference type="RuleBase" id="RU365064"/>
    </source>
</evidence>
<comment type="similarity">
    <text evidence="3 13">Belongs to the PIGM family.</text>
</comment>
<feature type="transmembrane region" description="Helical" evidence="13">
    <location>
        <begin position="505"/>
        <end position="522"/>
    </location>
</feature>
<evidence type="ECO:0000256" key="2">
    <source>
        <dbReference type="ARBA" id="ARBA00004687"/>
    </source>
</evidence>
<gene>
    <name evidence="15" type="ORF">D915_003474</name>
</gene>
<organism evidence="15 16">
    <name type="scientific">Fasciola hepatica</name>
    <name type="common">Liver fluke</name>
    <dbReference type="NCBI Taxonomy" id="6192"/>
    <lineage>
        <taxon>Eukaryota</taxon>
        <taxon>Metazoa</taxon>
        <taxon>Spiralia</taxon>
        <taxon>Lophotrochozoa</taxon>
        <taxon>Platyhelminthes</taxon>
        <taxon>Trematoda</taxon>
        <taxon>Digenea</taxon>
        <taxon>Plagiorchiida</taxon>
        <taxon>Echinostomata</taxon>
        <taxon>Echinostomatoidea</taxon>
        <taxon>Fasciolidae</taxon>
        <taxon>Fasciola</taxon>
    </lineage>
</organism>
<keyword evidence="8 13" id="KW-0256">Endoplasmic reticulum</keyword>
<keyword evidence="4 13" id="KW-0337">GPI-anchor biosynthesis</keyword>
<accession>A0A4E0RDX6</accession>
<dbReference type="Proteomes" id="UP000230066">
    <property type="component" value="Unassembled WGS sequence"/>
</dbReference>
<evidence type="ECO:0000256" key="8">
    <source>
        <dbReference type="ARBA" id="ARBA00022824"/>
    </source>
</evidence>
<sequence>MDIDVNSVPTSEGDRSSLQHSISSQDENSLKIPKSFSFLAPSTRLGCCIVVGLLLRIILLAFSVWQDENRWPDGQLRFTDVDYDVFFDASRALIRGDNIYEARPTYRYSPLIAAIVAPGFMFSPAHTAKQPVDSETLSFFDPPLTRLSPLTKSNQDPLLAKIWGKLVFIFADIVCAWLQFEIIRTESTVLFKHEAAGHTETTAVWLICLGWLFNPVTAVVSVRGNAEAVLGVCILSCLLLVIRKCALFAGVLFGLCVHLKLYPIIYAPAIYLWLLPFTKNHSPLSLKRRLWLLLPRWPHVWFGIGAITSLSGLTYLGYLYFGGYRFLHQAYFYHFTRVDIKHNFAPHFYPLYLLSGLEWRQSGLTESGTISDILPIGTARRLYSRLQNTISSLMYNSNEAQEPLSSVFNFTIQSILQDASQLRLMKLAFSLASVLPSIILICFLAFRLRSKPGLCWFATTFAFVTFNKVCTSQYFLWSLVLLPIALASIRPTASTSIGFMVIENLLIWFGSQALWLATAYSLELHTIESPQFARTVWLMLWMASLFFLLCNVLLLRRFIRWADTRDLDEADVTLEEKKEQ</sequence>
<evidence type="ECO:0000256" key="12">
    <source>
        <dbReference type="ARBA" id="ARBA00093608"/>
    </source>
</evidence>
<evidence type="ECO:0000256" key="9">
    <source>
        <dbReference type="ARBA" id="ARBA00022989"/>
    </source>
</evidence>
<dbReference type="InterPro" id="IPR007704">
    <property type="entry name" value="PIG-M"/>
</dbReference>